<sequence length="73" mass="8078">MNGIDQDGLFAYTGTGAGQRYEIWPVDQPNDPSEVWALRLVDDNDSEEDLGRFDTVGKAQLDAELHHTRGTAT</sequence>
<protein>
    <submittedName>
        <fullName evidence="1">Uncharacterized protein</fullName>
    </submittedName>
</protein>
<dbReference type="EMBL" id="LQPR01000025">
    <property type="protein sequence ID" value="ORW72157.1"/>
    <property type="molecule type" value="Genomic_DNA"/>
</dbReference>
<keyword evidence="2" id="KW-1185">Reference proteome</keyword>
<organism evidence="1 2">
    <name type="scientific">Mycobacterium saskatchewanense</name>
    <dbReference type="NCBI Taxonomy" id="220927"/>
    <lineage>
        <taxon>Bacteria</taxon>
        <taxon>Bacillati</taxon>
        <taxon>Actinomycetota</taxon>
        <taxon>Actinomycetes</taxon>
        <taxon>Mycobacteriales</taxon>
        <taxon>Mycobacteriaceae</taxon>
        <taxon>Mycobacterium</taxon>
        <taxon>Mycobacterium simiae complex</taxon>
    </lineage>
</organism>
<evidence type="ECO:0000313" key="1">
    <source>
        <dbReference type="EMBL" id="ORW72157.1"/>
    </source>
</evidence>
<evidence type="ECO:0000313" key="2">
    <source>
        <dbReference type="Proteomes" id="UP000193387"/>
    </source>
</evidence>
<dbReference type="AlphaFoldDB" id="A0AAJ3NRG8"/>
<comment type="caution">
    <text evidence="1">The sequence shown here is derived from an EMBL/GenBank/DDBJ whole genome shotgun (WGS) entry which is preliminary data.</text>
</comment>
<proteinExistence type="predicted"/>
<dbReference type="Proteomes" id="UP000193387">
    <property type="component" value="Unassembled WGS sequence"/>
</dbReference>
<gene>
    <name evidence="1" type="ORF">AWC23_11585</name>
</gene>
<reference evidence="1 2" key="1">
    <citation type="submission" date="2016-01" db="EMBL/GenBank/DDBJ databases">
        <title>The new phylogeny of the genus Mycobacterium.</title>
        <authorList>
            <person name="Tarcisio F."/>
            <person name="Conor M."/>
            <person name="Antonella G."/>
            <person name="Elisabetta G."/>
            <person name="Giulia F.S."/>
            <person name="Sara T."/>
            <person name="Anna F."/>
            <person name="Clotilde B."/>
            <person name="Roberto B."/>
            <person name="Veronica D.S."/>
            <person name="Fabio R."/>
            <person name="Monica P."/>
            <person name="Olivier J."/>
            <person name="Enrico T."/>
            <person name="Nicola S."/>
        </authorList>
    </citation>
    <scope>NUCLEOTIDE SEQUENCE [LARGE SCALE GENOMIC DNA]</scope>
    <source>
        <strain evidence="1 2">DSM 44616</strain>
    </source>
</reference>
<name>A0AAJ3NRG8_9MYCO</name>
<accession>A0AAJ3NRG8</accession>